<dbReference type="SMART" id="SM00257">
    <property type="entry name" value="LysM"/>
    <property type="match status" value="1"/>
</dbReference>
<dbReference type="EMBL" id="JAUEIF010000001">
    <property type="protein sequence ID" value="MDN0024383.1"/>
    <property type="molecule type" value="Genomic_DNA"/>
</dbReference>
<comment type="caution">
    <text evidence="4">The sequence shown here is derived from an EMBL/GenBank/DDBJ whole genome shotgun (WGS) entry which is preliminary data.</text>
</comment>
<dbReference type="SUPFAM" id="SSF51261">
    <property type="entry name" value="Duplicated hybrid motif"/>
    <property type="match status" value="1"/>
</dbReference>
<dbReference type="AlphaFoldDB" id="A0AAW7JLW6"/>
<dbReference type="Proteomes" id="UP001168478">
    <property type="component" value="Unassembled WGS sequence"/>
</dbReference>
<dbReference type="PROSITE" id="PS50943">
    <property type="entry name" value="HTH_CROC1"/>
    <property type="match status" value="1"/>
</dbReference>
<dbReference type="InterPro" id="IPR001387">
    <property type="entry name" value="Cro/C1-type_HTH"/>
</dbReference>
<feature type="domain" description="HTH cro/C1-type" evidence="1">
    <location>
        <begin position="260"/>
        <end position="281"/>
    </location>
</feature>
<dbReference type="PROSITE" id="PS51782">
    <property type="entry name" value="LYSM"/>
    <property type="match status" value="1"/>
</dbReference>
<dbReference type="CDD" id="cd00118">
    <property type="entry name" value="LysM"/>
    <property type="match status" value="1"/>
</dbReference>
<dbReference type="InterPro" id="IPR050570">
    <property type="entry name" value="Cell_wall_metabolism_enzyme"/>
</dbReference>
<dbReference type="SUPFAM" id="SSF54106">
    <property type="entry name" value="LysM domain"/>
    <property type="match status" value="1"/>
</dbReference>
<dbReference type="PANTHER" id="PTHR21666:SF270">
    <property type="entry name" value="MUREIN HYDROLASE ACTIVATOR ENVC"/>
    <property type="match status" value="1"/>
</dbReference>
<evidence type="ECO:0000313" key="6">
    <source>
        <dbReference type="Proteomes" id="UP001168478"/>
    </source>
</evidence>
<feature type="domain" description="LysM" evidence="2">
    <location>
        <begin position="257"/>
        <end position="301"/>
    </location>
</feature>
<name>A0AAW7JLW6_9BACT</name>
<protein>
    <submittedName>
        <fullName evidence="4">M23 family metallopeptidase</fullName>
    </submittedName>
</protein>
<organism evidence="4 6">
    <name type="scientific">Leyella lascolaii</name>
    <dbReference type="NCBI Taxonomy" id="1776379"/>
    <lineage>
        <taxon>Bacteria</taxon>
        <taxon>Pseudomonadati</taxon>
        <taxon>Bacteroidota</taxon>
        <taxon>Bacteroidia</taxon>
        <taxon>Bacteroidales</taxon>
        <taxon>Prevotellaceae</taxon>
        <taxon>Leyella</taxon>
    </lineage>
</organism>
<evidence type="ECO:0000313" key="5">
    <source>
        <dbReference type="Proteomes" id="UP001167831"/>
    </source>
</evidence>
<reference evidence="4" key="2">
    <citation type="submission" date="2023-08" db="EMBL/GenBank/DDBJ databases">
        <title>Identification and characterization of horizontal gene transfer across gut microbiota members of farm animals based on homology search.</title>
        <authorList>
            <person name="Schwarzerova J."/>
            <person name="Nykrynova M."/>
            <person name="Jureckova K."/>
            <person name="Cejkova D."/>
            <person name="Rychlik I."/>
        </authorList>
    </citation>
    <scope>NUCLEOTIDE SEQUENCE</scope>
    <source>
        <strain evidence="4">ET15</strain>
        <strain evidence="3">ET37</strain>
    </source>
</reference>
<dbReference type="EMBL" id="JAUEIE010000001">
    <property type="protein sequence ID" value="MDN0021886.1"/>
    <property type="molecule type" value="Genomic_DNA"/>
</dbReference>
<keyword evidence="5" id="KW-1185">Reference proteome</keyword>
<dbReference type="Pfam" id="PF01476">
    <property type="entry name" value="LysM"/>
    <property type="match status" value="1"/>
</dbReference>
<dbReference type="PANTHER" id="PTHR21666">
    <property type="entry name" value="PEPTIDASE-RELATED"/>
    <property type="match status" value="1"/>
</dbReference>
<dbReference type="InterPro" id="IPR036779">
    <property type="entry name" value="LysM_dom_sf"/>
</dbReference>
<accession>A0AAW7JLW6</accession>
<dbReference type="InterPro" id="IPR018392">
    <property type="entry name" value="LysM"/>
</dbReference>
<dbReference type="FunFam" id="2.70.70.10:FF:000015">
    <property type="entry name" value="LysM domain-containing protein"/>
    <property type="match status" value="1"/>
</dbReference>
<dbReference type="GO" id="GO:0004222">
    <property type="term" value="F:metalloendopeptidase activity"/>
    <property type="evidence" value="ECO:0007669"/>
    <property type="project" value="TreeGrafter"/>
</dbReference>
<dbReference type="Gene3D" id="3.10.350.10">
    <property type="entry name" value="LysM domain"/>
    <property type="match status" value="1"/>
</dbReference>
<proteinExistence type="predicted"/>
<dbReference type="Gene3D" id="2.70.70.10">
    <property type="entry name" value="Glucose Permease (Domain IIA)"/>
    <property type="match status" value="1"/>
</dbReference>
<evidence type="ECO:0000313" key="4">
    <source>
        <dbReference type="EMBL" id="MDN0024383.1"/>
    </source>
</evidence>
<sequence length="302" mass="34118">MGALLAFSATQASGQDLLARQAPIDRKMKTVDTIMLKNITAREEMESPAARLYDDWDNSYAHRATEMPDRYRIDLRNFCMPTPSRVVTSNFGWRWGRNHKGLDIKVYIGDTIRAAFSGKVRVVSYERRGYGNYVVIRHNNGLETTYAHMSKNLVKENQMVRAGEAIGLGGNTGRSTGSHLHFETRLCGVALNPALMFDFREQDVTGDYYVYNKDTYEEESREATRLRGKIGNGGYTPDLVKGIDSSEADSEFGGKVLYHKVASGETLESIARKYGITVDEICKLNRIRKTMRIRAGQILRYS</sequence>
<dbReference type="CDD" id="cd12797">
    <property type="entry name" value="M23_peptidase"/>
    <property type="match status" value="1"/>
</dbReference>
<evidence type="ECO:0000259" key="1">
    <source>
        <dbReference type="PROSITE" id="PS50943"/>
    </source>
</evidence>
<dbReference type="InterPro" id="IPR011055">
    <property type="entry name" value="Dup_hybrid_motif"/>
</dbReference>
<dbReference type="InterPro" id="IPR016047">
    <property type="entry name" value="M23ase_b-sheet_dom"/>
</dbReference>
<gene>
    <name evidence="3" type="ORF">QVN81_02430</name>
    <name evidence="4" type="ORF">QVN84_02425</name>
</gene>
<dbReference type="Pfam" id="PF01551">
    <property type="entry name" value="Peptidase_M23"/>
    <property type="match status" value="1"/>
</dbReference>
<evidence type="ECO:0000259" key="2">
    <source>
        <dbReference type="PROSITE" id="PS51782"/>
    </source>
</evidence>
<evidence type="ECO:0000313" key="3">
    <source>
        <dbReference type="EMBL" id="MDN0021886.1"/>
    </source>
</evidence>
<dbReference type="Proteomes" id="UP001167831">
    <property type="component" value="Unassembled WGS sequence"/>
</dbReference>
<reference evidence="4" key="1">
    <citation type="submission" date="2023-06" db="EMBL/GenBank/DDBJ databases">
        <authorList>
            <person name="Zeman M."/>
            <person name="Kubasova T."/>
            <person name="Jahodarova E."/>
            <person name="Nykrynova M."/>
            <person name="Rychlik I."/>
        </authorList>
    </citation>
    <scope>NUCLEOTIDE SEQUENCE</scope>
    <source>
        <strain evidence="4">ET15</strain>
        <strain evidence="3">ET37</strain>
    </source>
</reference>